<reference evidence="5 6" key="1">
    <citation type="journal article" date="2021" name="Plant Biotechnol. J.">
        <title>Multi-omics assisted identification of the key and species-specific regulatory components of drought-tolerant mechanisms in Gossypium stocksii.</title>
        <authorList>
            <person name="Yu D."/>
            <person name="Ke L."/>
            <person name="Zhang D."/>
            <person name="Wu Y."/>
            <person name="Sun Y."/>
            <person name="Mei J."/>
            <person name="Sun J."/>
            <person name="Sun Y."/>
        </authorList>
    </citation>
    <scope>NUCLEOTIDE SEQUENCE [LARGE SCALE GENOMIC DNA]</scope>
    <source>
        <strain evidence="6">cv. E1</strain>
        <tissue evidence="5">Leaf</tissue>
    </source>
</reference>
<evidence type="ECO:0000256" key="1">
    <source>
        <dbReference type="ARBA" id="ARBA00022741"/>
    </source>
</evidence>
<dbReference type="InterPro" id="IPR027417">
    <property type="entry name" value="P-loop_NTPase"/>
</dbReference>
<dbReference type="Pfam" id="PF00931">
    <property type="entry name" value="NB-ARC"/>
    <property type="match status" value="1"/>
</dbReference>
<organism evidence="5 6">
    <name type="scientific">Gossypium stocksii</name>
    <dbReference type="NCBI Taxonomy" id="47602"/>
    <lineage>
        <taxon>Eukaryota</taxon>
        <taxon>Viridiplantae</taxon>
        <taxon>Streptophyta</taxon>
        <taxon>Embryophyta</taxon>
        <taxon>Tracheophyta</taxon>
        <taxon>Spermatophyta</taxon>
        <taxon>Magnoliopsida</taxon>
        <taxon>eudicotyledons</taxon>
        <taxon>Gunneridae</taxon>
        <taxon>Pentapetalae</taxon>
        <taxon>rosids</taxon>
        <taxon>malvids</taxon>
        <taxon>Malvales</taxon>
        <taxon>Malvaceae</taxon>
        <taxon>Malvoideae</taxon>
        <taxon>Gossypium</taxon>
    </lineage>
</organism>
<name>A0A9D3VIS0_9ROSI</name>
<protein>
    <recommendedName>
        <fullName evidence="4">NB-ARC domain-containing protein</fullName>
    </recommendedName>
</protein>
<dbReference type="EMBL" id="JAIQCV010000007">
    <property type="protein sequence ID" value="KAH1083174.1"/>
    <property type="molecule type" value="Genomic_DNA"/>
</dbReference>
<dbReference type="SUPFAM" id="SSF52540">
    <property type="entry name" value="P-loop containing nucleoside triphosphate hydrolases"/>
    <property type="match status" value="1"/>
</dbReference>
<dbReference type="InterPro" id="IPR050905">
    <property type="entry name" value="Plant_NBS-LRR"/>
</dbReference>
<keyword evidence="3" id="KW-0067">ATP-binding</keyword>
<feature type="domain" description="NB-ARC" evidence="4">
    <location>
        <begin position="40"/>
        <end position="118"/>
    </location>
</feature>
<dbReference type="AlphaFoldDB" id="A0A9D3VIS0"/>
<evidence type="ECO:0000313" key="6">
    <source>
        <dbReference type="Proteomes" id="UP000828251"/>
    </source>
</evidence>
<evidence type="ECO:0000313" key="5">
    <source>
        <dbReference type="EMBL" id="KAH1083174.1"/>
    </source>
</evidence>
<dbReference type="GO" id="GO:0043531">
    <property type="term" value="F:ADP binding"/>
    <property type="evidence" value="ECO:0007669"/>
    <property type="project" value="InterPro"/>
</dbReference>
<gene>
    <name evidence="5" type="ORF">J1N35_022935</name>
</gene>
<dbReference type="InterPro" id="IPR002182">
    <property type="entry name" value="NB-ARC"/>
</dbReference>
<keyword evidence="1" id="KW-0547">Nucleotide-binding</keyword>
<keyword evidence="6" id="KW-1185">Reference proteome</keyword>
<comment type="caution">
    <text evidence="5">The sequence shown here is derived from an EMBL/GenBank/DDBJ whole genome shotgun (WGS) entry which is preliminary data.</text>
</comment>
<evidence type="ECO:0000256" key="2">
    <source>
        <dbReference type="ARBA" id="ARBA00022821"/>
    </source>
</evidence>
<dbReference type="GO" id="GO:0006952">
    <property type="term" value="P:defense response"/>
    <property type="evidence" value="ECO:0007669"/>
    <property type="project" value="UniProtKB-KW"/>
</dbReference>
<accession>A0A9D3VIS0</accession>
<sequence length="275" mass="30957">MSIRPVKEYEAFGSRSNAFNRVMAALDNDNVNIIGVYEMGEKLGLKIEERSVDLRAARLHNQLKKINKVLIILDDIWEEHDLDPLEISSVDKHKGLKILMTSRRLESKANKVAQKCAGLPITIATVAKALKHKKNLHEWEDALEQLKPSKINFRELLGAVYSAIEMSYKYLKTEDLKSTLLLCNIMGHNAAIEDLLKYCTGLGLFHGLGIIQKVRNRVLTLVSELEDSFLLLVGSTPECFNMHDVICDVAISITSRDGLLLERKMDLKGGLMSKQ</sequence>
<dbReference type="Proteomes" id="UP000828251">
    <property type="component" value="Unassembled WGS sequence"/>
</dbReference>
<dbReference type="PANTHER" id="PTHR33463">
    <property type="entry name" value="NB-ARC DOMAIN-CONTAINING PROTEIN-RELATED"/>
    <property type="match status" value="1"/>
</dbReference>
<dbReference type="PANTHER" id="PTHR33463:SF136">
    <property type="entry name" value="NB-ARC DOMAIN-CONTAINING PROTEIN"/>
    <property type="match status" value="1"/>
</dbReference>
<dbReference type="GO" id="GO:0005524">
    <property type="term" value="F:ATP binding"/>
    <property type="evidence" value="ECO:0007669"/>
    <property type="project" value="UniProtKB-KW"/>
</dbReference>
<dbReference type="OrthoDB" id="1000136at2759"/>
<evidence type="ECO:0000259" key="4">
    <source>
        <dbReference type="Pfam" id="PF00931"/>
    </source>
</evidence>
<evidence type="ECO:0000256" key="3">
    <source>
        <dbReference type="ARBA" id="ARBA00022840"/>
    </source>
</evidence>
<proteinExistence type="predicted"/>
<dbReference type="Gene3D" id="1.10.8.430">
    <property type="entry name" value="Helical domain of apoptotic protease-activating factors"/>
    <property type="match status" value="1"/>
</dbReference>
<dbReference type="InterPro" id="IPR042197">
    <property type="entry name" value="Apaf_helical"/>
</dbReference>
<keyword evidence="2" id="KW-0611">Plant defense</keyword>